<dbReference type="NCBIfam" id="NF003015">
    <property type="entry name" value="PRK03858.1"/>
    <property type="match status" value="1"/>
</dbReference>
<evidence type="ECO:0000256" key="3">
    <source>
        <dbReference type="ARBA" id="ARBA00049244"/>
    </source>
</evidence>
<dbReference type="AlphaFoldDB" id="A0A413RII6"/>
<dbReference type="Pfam" id="PF11799">
    <property type="entry name" value="IMS_C"/>
    <property type="match status" value="1"/>
</dbReference>
<keyword evidence="4" id="KW-0479">Metal-binding</keyword>
<sequence length="400" mass="42837">MCSMPEPRAAILHADLDAFYASVEQRDDPRLRNRPVVVGGGVVLAASYEAKRRGVKTAMSGRQARMLCPDVINVRPRFDAYVEASKAVFDVFRDTTPQVQGVSIDEAFLDVAGLHRIDVAPFDIGARLRARIRDEVGLPITVGVARTPFLAKVASRVAKPDGLLLVPPDGEDAFLHPLPLTMLWGVGEVTATKLEGYGLRTAGDVAALGEPVLRGLLGPAAGRHLFAVVHGRTPERVVTDRRRGSIGAQRAIGHGRHSPEFVTAALLGLVDRVCRRMRTAHRIARTVVLRLRFEDYTKATRSHSFAHATSSGEDLAATATMLLDAARPLIRERGLTLVGVALTNLESDAVVQPQLSFGPVDTSGMDAAVDAVAARFGSGAVMRASLIKAGDGFSVPMLPD</sequence>
<comment type="subunit">
    <text evidence="4">Monomer.</text>
</comment>
<name>A0A413RII6_9CELL</name>
<feature type="binding site" evidence="4">
    <location>
        <position position="105"/>
    </location>
    <ligand>
        <name>Mg(2+)</name>
        <dbReference type="ChEBI" id="CHEBI:18420"/>
    </ligand>
</feature>
<feature type="domain" description="UmuC" evidence="5">
    <location>
        <begin position="11"/>
        <end position="187"/>
    </location>
</feature>
<dbReference type="SUPFAM" id="SSF56672">
    <property type="entry name" value="DNA/RNA polymerases"/>
    <property type="match status" value="1"/>
</dbReference>
<evidence type="ECO:0000256" key="1">
    <source>
        <dbReference type="ARBA" id="ARBA00010945"/>
    </source>
</evidence>
<gene>
    <name evidence="4" type="primary">dinB</name>
    <name evidence="6" type="ORF">D1825_14840</name>
</gene>
<reference evidence="6 7" key="1">
    <citation type="submission" date="2018-08" db="EMBL/GenBank/DDBJ databases">
        <title>Cellulomonas rhizosphaerae sp. nov., a novel actinomycete isolated from soil.</title>
        <authorList>
            <person name="Tian Y."/>
        </authorList>
    </citation>
    <scope>NUCLEOTIDE SEQUENCE [LARGE SCALE GENOMIC DNA]</scope>
    <source>
        <strain evidence="6 7">NEAU-TCZ24</strain>
    </source>
</reference>
<keyword evidence="4" id="KW-0227">DNA damage</keyword>
<keyword evidence="7" id="KW-1185">Reference proteome</keyword>
<keyword evidence="4" id="KW-0238">DNA-binding</keyword>
<keyword evidence="4" id="KW-0460">Magnesium</keyword>
<dbReference type="InterPro" id="IPR017961">
    <property type="entry name" value="DNA_pol_Y-fam_little_finger"/>
</dbReference>
<dbReference type="InterPro" id="IPR001126">
    <property type="entry name" value="UmuC"/>
</dbReference>
<dbReference type="SUPFAM" id="SSF100879">
    <property type="entry name" value="Lesion bypass DNA polymerase (Y-family), little finger domain"/>
    <property type="match status" value="1"/>
</dbReference>
<keyword evidence="4" id="KW-0234">DNA repair</keyword>
<feature type="active site" evidence="4">
    <location>
        <position position="106"/>
    </location>
</feature>
<comment type="catalytic activity">
    <reaction evidence="3 4">
        <text>DNA(n) + a 2'-deoxyribonucleoside 5'-triphosphate = DNA(n+1) + diphosphate</text>
        <dbReference type="Rhea" id="RHEA:22508"/>
        <dbReference type="Rhea" id="RHEA-COMP:17339"/>
        <dbReference type="Rhea" id="RHEA-COMP:17340"/>
        <dbReference type="ChEBI" id="CHEBI:33019"/>
        <dbReference type="ChEBI" id="CHEBI:61560"/>
        <dbReference type="ChEBI" id="CHEBI:173112"/>
        <dbReference type="EC" id="2.7.7.7"/>
    </reaction>
</comment>
<dbReference type="Pfam" id="PF11798">
    <property type="entry name" value="IMS_HHH"/>
    <property type="match status" value="1"/>
</dbReference>
<keyword evidence="4" id="KW-0235">DNA replication</keyword>
<dbReference type="InterPro" id="IPR036775">
    <property type="entry name" value="DNA_pol_Y-fam_lit_finger_sf"/>
</dbReference>
<dbReference type="GO" id="GO:0006281">
    <property type="term" value="P:DNA repair"/>
    <property type="evidence" value="ECO:0007669"/>
    <property type="project" value="UniProtKB-UniRule"/>
</dbReference>
<dbReference type="GO" id="GO:0003887">
    <property type="term" value="F:DNA-directed DNA polymerase activity"/>
    <property type="evidence" value="ECO:0007669"/>
    <property type="project" value="UniProtKB-UniRule"/>
</dbReference>
<keyword evidence="4" id="KW-0239">DNA-directed DNA polymerase</keyword>
<comment type="function">
    <text evidence="2 4">Poorly processive, error-prone DNA polymerase involved in untargeted mutagenesis. Copies undamaged DNA at stalled replication forks, which arise in vivo from mismatched or misaligned primer ends. These misaligned primers can be extended by PolIV. Exhibits no 3'-5' exonuclease (proofreading) activity. May be involved in translesional synthesis, in conjunction with the beta clamp from PolIII.</text>
</comment>
<dbReference type="Gene3D" id="3.30.70.270">
    <property type="match status" value="1"/>
</dbReference>
<dbReference type="PANTHER" id="PTHR11076:SF33">
    <property type="entry name" value="DNA POLYMERASE KAPPA"/>
    <property type="match status" value="1"/>
</dbReference>
<dbReference type="Pfam" id="PF00817">
    <property type="entry name" value="IMS"/>
    <property type="match status" value="1"/>
</dbReference>
<dbReference type="HAMAP" id="MF_01113">
    <property type="entry name" value="DNApol_IV"/>
    <property type="match status" value="1"/>
</dbReference>
<keyword evidence="4" id="KW-0515">Mutator protein</keyword>
<protein>
    <recommendedName>
        <fullName evidence="4">DNA polymerase IV</fullName>
        <shortName evidence="4">Pol IV</shortName>
        <ecNumber evidence="4">2.7.7.7</ecNumber>
    </recommendedName>
</protein>
<feature type="binding site" evidence="4">
    <location>
        <position position="15"/>
    </location>
    <ligand>
        <name>Mg(2+)</name>
        <dbReference type="ChEBI" id="CHEBI:18420"/>
    </ligand>
</feature>
<dbReference type="NCBIfam" id="NF002677">
    <property type="entry name" value="PRK02406.1"/>
    <property type="match status" value="1"/>
</dbReference>
<dbReference type="PANTHER" id="PTHR11076">
    <property type="entry name" value="DNA REPAIR POLYMERASE UMUC / TRANSFERASE FAMILY MEMBER"/>
    <property type="match status" value="1"/>
</dbReference>
<dbReference type="PROSITE" id="PS50173">
    <property type="entry name" value="UMUC"/>
    <property type="match status" value="1"/>
</dbReference>
<dbReference type="CDD" id="cd03586">
    <property type="entry name" value="PolY_Pol_IV_kappa"/>
    <property type="match status" value="1"/>
</dbReference>
<dbReference type="GO" id="GO:0009432">
    <property type="term" value="P:SOS response"/>
    <property type="evidence" value="ECO:0007669"/>
    <property type="project" value="TreeGrafter"/>
</dbReference>
<accession>A0A413RII6</accession>
<feature type="site" description="Substrate discrimination" evidence="4">
    <location>
        <position position="20"/>
    </location>
</feature>
<dbReference type="Gene3D" id="1.10.150.20">
    <property type="entry name" value="5' to 3' exonuclease, C-terminal subdomain"/>
    <property type="match status" value="1"/>
</dbReference>
<evidence type="ECO:0000256" key="2">
    <source>
        <dbReference type="ARBA" id="ARBA00025589"/>
    </source>
</evidence>
<dbReference type="InterPro" id="IPR043502">
    <property type="entry name" value="DNA/RNA_pol_sf"/>
</dbReference>
<comment type="caution">
    <text evidence="6">The sequence shown here is derived from an EMBL/GenBank/DDBJ whole genome shotgun (WGS) entry which is preliminary data.</text>
</comment>
<evidence type="ECO:0000313" key="6">
    <source>
        <dbReference type="EMBL" id="RHA38174.1"/>
    </source>
</evidence>
<comment type="subcellular location">
    <subcellularLocation>
        <location evidence="4">Cytoplasm</location>
    </subcellularLocation>
</comment>
<dbReference type="OrthoDB" id="9808813at2"/>
<dbReference type="Gene3D" id="3.40.1170.60">
    <property type="match status" value="1"/>
</dbReference>
<comment type="cofactor">
    <cofactor evidence="4">
        <name>Mg(2+)</name>
        <dbReference type="ChEBI" id="CHEBI:18420"/>
    </cofactor>
    <text evidence="4">Binds 2 magnesium ions per subunit.</text>
</comment>
<keyword evidence="4 6" id="KW-0548">Nucleotidyltransferase</keyword>
<keyword evidence="4 6" id="KW-0808">Transferase</keyword>
<dbReference type="GO" id="GO:0000287">
    <property type="term" value="F:magnesium ion binding"/>
    <property type="evidence" value="ECO:0007669"/>
    <property type="project" value="UniProtKB-UniRule"/>
</dbReference>
<evidence type="ECO:0000256" key="4">
    <source>
        <dbReference type="HAMAP-Rule" id="MF_01113"/>
    </source>
</evidence>
<dbReference type="GO" id="GO:0042276">
    <property type="term" value="P:error-prone translesion synthesis"/>
    <property type="evidence" value="ECO:0007669"/>
    <property type="project" value="TreeGrafter"/>
</dbReference>
<dbReference type="GO" id="GO:0003684">
    <property type="term" value="F:damaged DNA binding"/>
    <property type="evidence" value="ECO:0007669"/>
    <property type="project" value="InterPro"/>
</dbReference>
<dbReference type="Gene3D" id="3.30.1490.100">
    <property type="entry name" value="DNA polymerase, Y-family, little finger domain"/>
    <property type="match status" value="1"/>
</dbReference>
<dbReference type="InterPro" id="IPR043128">
    <property type="entry name" value="Rev_trsase/Diguanyl_cyclase"/>
</dbReference>
<dbReference type="EMBL" id="QWKP01000216">
    <property type="protein sequence ID" value="RHA38174.1"/>
    <property type="molecule type" value="Genomic_DNA"/>
</dbReference>
<dbReference type="InterPro" id="IPR022880">
    <property type="entry name" value="DNApol_IV"/>
</dbReference>
<keyword evidence="4" id="KW-0963">Cytoplasm</keyword>
<dbReference type="InterPro" id="IPR024728">
    <property type="entry name" value="PolY_HhH_motif"/>
</dbReference>
<dbReference type="InterPro" id="IPR050116">
    <property type="entry name" value="DNA_polymerase-Y"/>
</dbReference>
<dbReference type="Proteomes" id="UP000283374">
    <property type="component" value="Unassembled WGS sequence"/>
</dbReference>
<evidence type="ECO:0000313" key="7">
    <source>
        <dbReference type="Proteomes" id="UP000283374"/>
    </source>
</evidence>
<organism evidence="6 7">
    <name type="scientific">Cellulomonas rhizosphaerae</name>
    <dbReference type="NCBI Taxonomy" id="2293719"/>
    <lineage>
        <taxon>Bacteria</taxon>
        <taxon>Bacillati</taxon>
        <taxon>Actinomycetota</taxon>
        <taxon>Actinomycetes</taxon>
        <taxon>Micrococcales</taxon>
        <taxon>Cellulomonadaceae</taxon>
        <taxon>Cellulomonas</taxon>
    </lineage>
</organism>
<evidence type="ECO:0000259" key="5">
    <source>
        <dbReference type="PROSITE" id="PS50173"/>
    </source>
</evidence>
<dbReference type="GO" id="GO:0005829">
    <property type="term" value="C:cytosol"/>
    <property type="evidence" value="ECO:0007669"/>
    <property type="project" value="TreeGrafter"/>
</dbReference>
<dbReference type="GO" id="GO:0006261">
    <property type="term" value="P:DNA-templated DNA replication"/>
    <property type="evidence" value="ECO:0007669"/>
    <property type="project" value="UniProtKB-UniRule"/>
</dbReference>
<comment type="similarity">
    <text evidence="1 4">Belongs to the DNA polymerase type-Y family.</text>
</comment>
<dbReference type="EC" id="2.7.7.7" evidence="4"/>
<proteinExistence type="inferred from homology"/>